<keyword evidence="3" id="KW-1185">Reference proteome</keyword>
<organism evidence="2 3">
    <name type="scientific">Portunus trituberculatus</name>
    <name type="common">Swimming crab</name>
    <name type="synonym">Neptunus trituberculatus</name>
    <dbReference type="NCBI Taxonomy" id="210409"/>
    <lineage>
        <taxon>Eukaryota</taxon>
        <taxon>Metazoa</taxon>
        <taxon>Ecdysozoa</taxon>
        <taxon>Arthropoda</taxon>
        <taxon>Crustacea</taxon>
        <taxon>Multicrustacea</taxon>
        <taxon>Malacostraca</taxon>
        <taxon>Eumalacostraca</taxon>
        <taxon>Eucarida</taxon>
        <taxon>Decapoda</taxon>
        <taxon>Pleocyemata</taxon>
        <taxon>Brachyura</taxon>
        <taxon>Eubrachyura</taxon>
        <taxon>Portunoidea</taxon>
        <taxon>Portunidae</taxon>
        <taxon>Portuninae</taxon>
        <taxon>Portunus</taxon>
    </lineage>
</organism>
<sequence>MEDSKVEGSFTRMISEGRGKPKLVVNIEISKNGNLCEKTRHGYSTDICELAFTPCRTGSEKVGKSKSEQLQYMTSNGCGHTGSIQRMAPPHAEKRGSKKS</sequence>
<proteinExistence type="predicted"/>
<feature type="compositionally biased region" description="Basic and acidic residues" evidence="1">
    <location>
        <begin position="91"/>
        <end position="100"/>
    </location>
</feature>
<feature type="compositionally biased region" description="Polar residues" evidence="1">
    <location>
        <begin position="73"/>
        <end position="84"/>
    </location>
</feature>
<protein>
    <submittedName>
        <fullName evidence="2">Uncharacterized protein</fullName>
    </submittedName>
</protein>
<dbReference type="AlphaFoldDB" id="A0A5B7GCI8"/>
<dbReference type="Proteomes" id="UP000324222">
    <property type="component" value="Unassembled WGS sequence"/>
</dbReference>
<evidence type="ECO:0000313" key="2">
    <source>
        <dbReference type="EMBL" id="MPC55085.1"/>
    </source>
</evidence>
<gene>
    <name evidence="2" type="ORF">E2C01_049017</name>
</gene>
<comment type="caution">
    <text evidence="2">The sequence shown here is derived from an EMBL/GenBank/DDBJ whole genome shotgun (WGS) entry which is preliminary data.</text>
</comment>
<accession>A0A5B7GCI8</accession>
<feature type="region of interest" description="Disordered" evidence="1">
    <location>
        <begin position="73"/>
        <end position="100"/>
    </location>
</feature>
<reference evidence="2 3" key="1">
    <citation type="submission" date="2019-05" db="EMBL/GenBank/DDBJ databases">
        <title>Another draft genome of Portunus trituberculatus and its Hox gene families provides insights of decapod evolution.</title>
        <authorList>
            <person name="Jeong J.-H."/>
            <person name="Song I."/>
            <person name="Kim S."/>
            <person name="Choi T."/>
            <person name="Kim D."/>
            <person name="Ryu S."/>
            <person name="Kim W."/>
        </authorList>
    </citation>
    <scope>NUCLEOTIDE SEQUENCE [LARGE SCALE GENOMIC DNA]</scope>
    <source>
        <tissue evidence="2">Muscle</tissue>
    </source>
</reference>
<evidence type="ECO:0000313" key="3">
    <source>
        <dbReference type="Proteomes" id="UP000324222"/>
    </source>
</evidence>
<name>A0A5B7GCI8_PORTR</name>
<evidence type="ECO:0000256" key="1">
    <source>
        <dbReference type="SAM" id="MobiDB-lite"/>
    </source>
</evidence>
<dbReference type="EMBL" id="VSRR010012874">
    <property type="protein sequence ID" value="MPC55085.1"/>
    <property type="molecule type" value="Genomic_DNA"/>
</dbReference>